<proteinExistence type="predicted"/>
<gene>
    <name evidence="1" type="ORF">QC762_0109230</name>
</gene>
<dbReference type="GeneID" id="87904121"/>
<name>A0ABR0G3T2_9PEZI</name>
<protein>
    <submittedName>
        <fullName evidence="1">Uncharacterized protein</fullName>
    </submittedName>
</protein>
<reference evidence="1 2" key="1">
    <citation type="journal article" date="2023" name="bioRxiv">
        <title>High-quality genome assemblies of four members of thePodospora anserinaspecies complex.</title>
        <authorList>
            <person name="Ament-Velasquez S.L."/>
            <person name="Vogan A.A."/>
            <person name="Wallerman O."/>
            <person name="Hartmann F."/>
            <person name="Gautier V."/>
            <person name="Silar P."/>
            <person name="Giraud T."/>
            <person name="Johannesson H."/>
        </authorList>
    </citation>
    <scope>NUCLEOTIDE SEQUENCE [LARGE SCALE GENOMIC DNA]</scope>
    <source>
        <strain evidence="1 2">CBS 415.72m</strain>
    </source>
</reference>
<evidence type="ECO:0000313" key="2">
    <source>
        <dbReference type="Proteomes" id="UP001323405"/>
    </source>
</evidence>
<accession>A0ABR0G3T2</accession>
<keyword evidence="2" id="KW-1185">Reference proteome</keyword>
<comment type="caution">
    <text evidence="1">The sequence shown here is derived from an EMBL/GenBank/DDBJ whole genome shotgun (WGS) entry which is preliminary data.</text>
</comment>
<dbReference type="Proteomes" id="UP001323405">
    <property type="component" value="Unassembled WGS sequence"/>
</dbReference>
<dbReference type="RefSeq" id="XP_062739338.1">
    <property type="nucleotide sequence ID" value="XM_062884297.1"/>
</dbReference>
<evidence type="ECO:0000313" key="1">
    <source>
        <dbReference type="EMBL" id="KAK4650363.1"/>
    </source>
</evidence>
<sequence>MTGLSALACSTALLEGSQKLGWFVESQPAPRLSLRLHLSRLCSCASVRFIWAGAVNGWTGVPTARRGRFSTPSSNPARKNPPFHFQVTHSTIFPPLPAKTPGLAPVARRQTPAFPNSIKSPSGIKPRPLNTPITLRRIRSELDWKPNWISRRLSTSNLRSLEPGDHPLGSSSIQDPTLFHDVCVTGPRQFLDRISAPFRRPSRGQAW</sequence>
<organism evidence="1 2">
    <name type="scientific">Podospora pseudocomata</name>
    <dbReference type="NCBI Taxonomy" id="2093779"/>
    <lineage>
        <taxon>Eukaryota</taxon>
        <taxon>Fungi</taxon>
        <taxon>Dikarya</taxon>
        <taxon>Ascomycota</taxon>
        <taxon>Pezizomycotina</taxon>
        <taxon>Sordariomycetes</taxon>
        <taxon>Sordariomycetidae</taxon>
        <taxon>Sordariales</taxon>
        <taxon>Podosporaceae</taxon>
        <taxon>Podospora</taxon>
    </lineage>
</organism>
<dbReference type="EMBL" id="JAFFHA010000009">
    <property type="protein sequence ID" value="KAK4650363.1"/>
    <property type="molecule type" value="Genomic_DNA"/>
</dbReference>